<reference evidence="1" key="1">
    <citation type="journal article" date="2014" name="Front. Microbiol.">
        <title>High frequency of phylogenetically diverse reductive dehalogenase-homologous genes in deep subseafloor sedimentary metagenomes.</title>
        <authorList>
            <person name="Kawai M."/>
            <person name="Futagami T."/>
            <person name="Toyoda A."/>
            <person name="Takaki Y."/>
            <person name="Nishi S."/>
            <person name="Hori S."/>
            <person name="Arai W."/>
            <person name="Tsubouchi T."/>
            <person name="Morono Y."/>
            <person name="Uchiyama I."/>
            <person name="Ito T."/>
            <person name="Fujiyama A."/>
            <person name="Inagaki F."/>
            <person name="Takami H."/>
        </authorList>
    </citation>
    <scope>NUCLEOTIDE SEQUENCE</scope>
    <source>
        <strain evidence="1">Expedition CK06-06</strain>
    </source>
</reference>
<accession>X0WX93</accession>
<comment type="caution">
    <text evidence="1">The sequence shown here is derived from an EMBL/GenBank/DDBJ whole genome shotgun (WGS) entry which is preliminary data.</text>
</comment>
<sequence>RKFLFKDKDRIICNTGCITRYEADKYSMEEYKPGFYLYDTEEGSIEWIKIPHEKANKVLTRKHIEKKKQVESMLDDFIEMIEDTEDGQEIEEVQFIPNLIRYCKKKKTSDNVLNILEETIDEEVLWKRRTKFTE</sequence>
<evidence type="ECO:0000313" key="1">
    <source>
        <dbReference type="EMBL" id="GAG27827.1"/>
    </source>
</evidence>
<gene>
    <name evidence="1" type="ORF">S01H1_48405</name>
</gene>
<proteinExistence type="predicted"/>
<name>X0WX93_9ZZZZ</name>
<organism evidence="1">
    <name type="scientific">marine sediment metagenome</name>
    <dbReference type="NCBI Taxonomy" id="412755"/>
    <lineage>
        <taxon>unclassified sequences</taxon>
        <taxon>metagenomes</taxon>
        <taxon>ecological metagenomes</taxon>
    </lineage>
</organism>
<feature type="non-terminal residue" evidence="1">
    <location>
        <position position="1"/>
    </location>
</feature>
<dbReference type="EMBL" id="BARS01031085">
    <property type="protein sequence ID" value="GAG27827.1"/>
    <property type="molecule type" value="Genomic_DNA"/>
</dbReference>
<dbReference type="AlphaFoldDB" id="X0WX93"/>
<protein>
    <submittedName>
        <fullName evidence="1">Uncharacterized protein</fullName>
    </submittedName>
</protein>